<dbReference type="Pfam" id="PF00702">
    <property type="entry name" value="Hydrolase"/>
    <property type="match status" value="1"/>
</dbReference>
<sequence>MTLTGIAGASLAIAGLSGVRAVAFDFNGTITSDDELQYLVYAETAAAELGVELDRPFFRARLDGLSDQDLFHEIHRAFRLRPPTPEQLERLGRVRLARYLDRLRTVSPVRPEAAVLIRRLAVHLPLALVTNAPRAEVEPVLALAGLTHLFATVLSREDVTHGKPHPEGYITAMERLAEIVPRLRPEDIVVFEDSAVGISAAGAAGMRTVAVHPAAGKHADLMCAAMAEMELAREGWTIG</sequence>
<gene>
    <name evidence="6" type="ORF">HNR40_004223</name>
</gene>
<evidence type="ECO:0000313" key="6">
    <source>
        <dbReference type="EMBL" id="MBB5078737.1"/>
    </source>
</evidence>
<dbReference type="NCBIfam" id="TIGR01509">
    <property type="entry name" value="HAD-SF-IA-v3"/>
    <property type="match status" value="1"/>
</dbReference>
<comment type="similarity">
    <text evidence="2">Belongs to the HAD-like hydrolase superfamily. CbbY/CbbZ/Gph/YieH family.</text>
</comment>
<dbReference type="SUPFAM" id="SSF56784">
    <property type="entry name" value="HAD-like"/>
    <property type="match status" value="1"/>
</dbReference>
<evidence type="ECO:0000313" key="7">
    <source>
        <dbReference type="Proteomes" id="UP000568380"/>
    </source>
</evidence>
<reference evidence="6 7" key="1">
    <citation type="submission" date="2020-08" db="EMBL/GenBank/DDBJ databases">
        <title>Genomic Encyclopedia of Type Strains, Phase IV (KMG-IV): sequencing the most valuable type-strain genomes for metagenomic binning, comparative biology and taxonomic classification.</title>
        <authorList>
            <person name="Goeker M."/>
        </authorList>
    </citation>
    <scope>NUCLEOTIDE SEQUENCE [LARGE SCALE GENOMIC DNA]</scope>
    <source>
        <strain evidence="6 7">DSM 45385</strain>
    </source>
</reference>
<dbReference type="RefSeq" id="WP_184963722.1">
    <property type="nucleotide sequence ID" value="NZ_JACHIN010000005.1"/>
</dbReference>
<keyword evidence="5" id="KW-0119">Carbohydrate metabolism</keyword>
<dbReference type="EMBL" id="JACHIN010000005">
    <property type="protein sequence ID" value="MBB5078737.1"/>
    <property type="molecule type" value="Genomic_DNA"/>
</dbReference>
<evidence type="ECO:0000256" key="4">
    <source>
        <dbReference type="ARBA" id="ARBA00022842"/>
    </source>
</evidence>
<dbReference type="PANTHER" id="PTHR46193">
    <property type="entry name" value="6-PHOSPHOGLUCONATE PHOSPHATASE"/>
    <property type="match status" value="1"/>
</dbReference>
<evidence type="ECO:0000256" key="2">
    <source>
        <dbReference type="ARBA" id="ARBA00006171"/>
    </source>
</evidence>
<name>A0A7W8A3A6_9ACTN</name>
<proteinExistence type="inferred from homology"/>
<accession>A0A7W8A3A6</accession>
<dbReference type="InterPro" id="IPR023198">
    <property type="entry name" value="PGP-like_dom2"/>
</dbReference>
<dbReference type="Gene3D" id="3.40.50.1000">
    <property type="entry name" value="HAD superfamily/HAD-like"/>
    <property type="match status" value="1"/>
</dbReference>
<dbReference type="Gene3D" id="1.10.150.240">
    <property type="entry name" value="Putative phosphatase, domain 2"/>
    <property type="match status" value="1"/>
</dbReference>
<dbReference type="SFLD" id="SFLDG01129">
    <property type="entry name" value="C1.5:_HAD__Beta-PGM__Phosphata"/>
    <property type="match status" value="1"/>
</dbReference>
<keyword evidence="6" id="KW-0378">Hydrolase</keyword>
<evidence type="ECO:0000256" key="1">
    <source>
        <dbReference type="ARBA" id="ARBA00001946"/>
    </source>
</evidence>
<dbReference type="InterPro" id="IPR006439">
    <property type="entry name" value="HAD-SF_hydro_IA"/>
</dbReference>
<comment type="caution">
    <text evidence="6">The sequence shown here is derived from an EMBL/GenBank/DDBJ whole genome shotgun (WGS) entry which is preliminary data.</text>
</comment>
<dbReference type="AlphaFoldDB" id="A0A7W8A3A6"/>
<dbReference type="GO" id="GO:0046872">
    <property type="term" value="F:metal ion binding"/>
    <property type="evidence" value="ECO:0007669"/>
    <property type="project" value="UniProtKB-KW"/>
</dbReference>
<protein>
    <submittedName>
        <fullName evidence="6">HAD superfamily hydrolase (TIGR01509 family)</fullName>
    </submittedName>
</protein>
<dbReference type="InterPro" id="IPR051600">
    <property type="entry name" value="Beta-PGM-like"/>
</dbReference>
<evidence type="ECO:0000256" key="5">
    <source>
        <dbReference type="ARBA" id="ARBA00023277"/>
    </source>
</evidence>
<keyword evidence="4" id="KW-0460">Magnesium</keyword>
<dbReference type="PANTHER" id="PTHR46193:SF18">
    <property type="entry name" value="HEXITOL PHOSPHATASE B"/>
    <property type="match status" value="1"/>
</dbReference>
<comment type="cofactor">
    <cofactor evidence="1">
        <name>Mg(2+)</name>
        <dbReference type="ChEBI" id="CHEBI:18420"/>
    </cofactor>
</comment>
<dbReference type="InterPro" id="IPR036412">
    <property type="entry name" value="HAD-like_sf"/>
</dbReference>
<dbReference type="CDD" id="cd07505">
    <property type="entry name" value="HAD_BPGM-like"/>
    <property type="match status" value="1"/>
</dbReference>
<dbReference type="SFLD" id="SFLDS00003">
    <property type="entry name" value="Haloacid_Dehalogenase"/>
    <property type="match status" value="1"/>
</dbReference>
<dbReference type="InterPro" id="IPR023214">
    <property type="entry name" value="HAD_sf"/>
</dbReference>
<keyword evidence="7" id="KW-1185">Reference proteome</keyword>
<dbReference type="Proteomes" id="UP000568380">
    <property type="component" value="Unassembled WGS sequence"/>
</dbReference>
<keyword evidence="3" id="KW-0479">Metal-binding</keyword>
<evidence type="ECO:0000256" key="3">
    <source>
        <dbReference type="ARBA" id="ARBA00022723"/>
    </source>
</evidence>
<organism evidence="6 7">
    <name type="scientific">Nonomuraea endophytica</name>
    <dbReference type="NCBI Taxonomy" id="714136"/>
    <lineage>
        <taxon>Bacteria</taxon>
        <taxon>Bacillati</taxon>
        <taxon>Actinomycetota</taxon>
        <taxon>Actinomycetes</taxon>
        <taxon>Streptosporangiales</taxon>
        <taxon>Streptosporangiaceae</taxon>
        <taxon>Nonomuraea</taxon>
    </lineage>
</organism>
<dbReference type="GO" id="GO:0016787">
    <property type="term" value="F:hydrolase activity"/>
    <property type="evidence" value="ECO:0007669"/>
    <property type="project" value="UniProtKB-KW"/>
</dbReference>